<feature type="region of interest" description="Disordered" evidence="1">
    <location>
        <begin position="1"/>
        <end position="21"/>
    </location>
</feature>
<evidence type="ECO:0000313" key="3">
    <source>
        <dbReference type="EMBL" id="ARE72409.1"/>
    </source>
</evidence>
<proteinExistence type="predicted"/>
<sequence>MHSQERQEHNREVLSVPGDAPPGSAEWVRGVLAAAWGGPWAGLPVRPLVSDGAAPLSHTAGLWHVDLPGNGHVLKVQLNPDAARQRRFYPLKERIAAHCRGLGVPVPAAVPAADGATSVWCQGLVCELSPCLDGAAVAWFTPAEAQEVVRTGLDLRTALDRLPPGWSEELAPIPLPRLVDEEHWPTALRDAEERLLPLAEEGEGDWHRAAASVLRETVAAGHLPREADVPAVGDPVPRPAVVHSDLHHHHFVLTDGGPGGGPRVQGVLDFDNVHVGDRLLDLAWLAEAAGRVADPAERRRSLTAFTRTATDRGLLRPGEERLLMPLLVAHSLPVIVDIAKDILERNILSPVWLGYFDLLSPARRGEIHRLLTAPAPSAPAR</sequence>
<protein>
    <submittedName>
        <fullName evidence="3">Putative phosphotransferase</fullName>
    </submittedName>
</protein>
<feature type="compositionally biased region" description="Basic and acidic residues" evidence="1">
    <location>
        <begin position="1"/>
        <end position="12"/>
    </location>
</feature>
<dbReference type="InterPro" id="IPR011009">
    <property type="entry name" value="Kinase-like_dom_sf"/>
</dbReference>
<keyword evidence="3" id="KW-0808">Transferase</keyword>
<dbReference type="InterPro" id="IPR002575">
    <property type="entry name" value="Aminoglycoside_PTrfase"/>
</dbReference>
<reference evidence="3" key="2">
    <citation type="journal article" date="2017" name="Proc. Natl. Acad. Sci. U.S.A.">
        <title>Biosynthesis of the pyrrolidine protein synthesis inhibitor anisomycin involves novel gene ensemble and cryptic biosynthetic steps.</title>
        <authorList>
            <person name="Zheng X."/>
            <person name="Cheng Q."/>
            <person name="Yao F."/>
            <person name="Wang X."/>
            <person name="Kong L."/>
            <person name="Cao B."/>
            <person name="Xu M."/>
            <person name="Lin S."/>
            <person name="Deng Z."/>
            <person name="Chooi Y.H."/>
            <person name="You D."/>
        </authorList>
    </citation>
    <scope>NUCLEOTIDE SEQUENCE</scope>
    <source>
        <strain evidence="3">ACCC40033</strain>
    </source>
</reference>
<dbReference type="AlphaFoldDB" id="A0A1V0QSW9"/>
<dbReference type="GO" id="GO:0016740">
    <property type="term" value="F:transferase activity"/>
    <property type="evidence" value="ECO:0007669"/>
    <property type="project" value="UniProtKB-KW"/>
</dbReference>
<dbReference type="EMBL" id="KY014292">
    <property type="protein sequence ID" value="ARE72409.1"/>
    <property type="molecule type" value="Genomic_DNA"/>
</dbReference>
<dbReference type="Gene3D" id="3.90.1200.10">
    <property type="match status" value="1"/>
</dbReference>
<dbReference type="SUPFAM" id="SSF56112">
    <property type="entry name" value="Protein kinase-like (PK-like)"/>
    <property type="match status" value="1"/>
</dbReference>
<accession>A0A1V0QSW9</accession>
<organism evidence="3">
    <name type="scientific">Streptomyces hygrospinosus</name>
    <dbReference type="NCBI Taxonomy" id="516360"/>
    <lineage>
        <taxon>Bacteria</taxon>
        <taxon>Bacillati</taxon>
        <taxon>Actinomycetota</taxon>
        <taxon>Actinomycetes</taxon>
        <taxon>Kitasatosporales</taxon>
        <taxon>Streptomycetaceae</taxon>
        <taxon>Streptomyces</taxon>
    </lineage>
</organism>
<feature type="domain" description="Aminoglycoside phosphotransferase" evidence="2">
    <location>
        <begin position="93"/>
        <end position="306"/>
    </location>
</feature>
<evidence type="ECO:0000259" key="2">
    <source>
        <dbReference type="Pfam" id="PF01636"/>
    </source>
</evidence>
<name>A0A1V0QSW9_9ACTN</name>
<reference evidence="3" key="1">
    <citation type="submission" date="2016-10" db="EMBL/GenBank/DDBJ databases">
        <authorList>
            <person name="de Groot N.N."/>
        </authorList>
    </citation>
    <scope>NUCLEOTIDE SEQUENCE</scope>
    <source>
        <strain evidence="3">ACCC40033</strain>
    </source>
</reference>
<evidence type="ECO:0000256" key="1">
    <source>
        <dbReference type="SAM" id="MobiDB-lite"/>
    </source>
</evidence>
<dbReference type="Pfam" id="PF01636">
    <property type="entry name" value="APH"/>
    <property type="match status" value="1"/>
</dbReference>